<dbReference type="EMBL" id="JABSXK010000001">
    <property type="protein sequence ID" value="NRV09756.1"/>
    <property type="molecule type" value="Genomic_DNA"/>
</dbReference>
<evidence type="ECO:0000313" key="2">
    <source>
        <dbReference type="Proteomes" id="UP000821656"/>
    </source>
</evidence>
<name>A0A9Q5CJ90_CLOBE</name>
<proteinExistence type="predicted"/>
<dbReference type="Pfam" id="PF14414">
    <property type="entry name" value="WHH"/>
    <property type="match status" value="1"/>
</dbReference>
<dbReference type="InterPro" id="IPR032869">
    <property type="entry name" value="WHH_dom_containing"/>
</dbReference>
<organism evidence="1 2">
    <name type="scientific">Clostridium beijerinckii</name>
    <name type="common">Clostridium MP</name>
    <dbReference type="NCBI Taxonomy" id="1520"/>
    <lineage>
        <taxon>Bacteria</taxon>
        <taxon>Bacillati</taxon>
        <taxon>Bacillota</taxon>
        <taxon>Clostridia</taxon>
        <taxon>Eubacteriales</taxon>
        <taxon>Clostridiaceae</taxon>
        <taxon>Clostridium</taxon>
    </lineage>
</organism>
<protein>
    <submittedName>
        <fullName evidence="1">ElaB/YqjD/DUF883 family membrane-anchored ribosome-binding protein</fullName>
    </submittedName>
</protein>
<dbReference type="RefSeq" id="WP_077309278.1">
    <property type="nucleotide sequence ID" value="NZ_CP016090.1"/>
</dbReference>
<comment type="caution">
    <text evidence="1">The sequence shown here is derived from an EMBL/GenBank/DDBJ whole genome shotgun (WGS) entry which is preliminary data.</text>
</comment>
<accession>A0A9Q5CJ90</accession>
<dbReference type="Proteomes" id="UP000821656">
    <property type="component" value="Unassembled WGS sequence"/>
</dbReference>
<gene>
    <name evidence="1" type="ORF">DFH45_002719</name>
</gene>
<dbReference type="AlphaFoldDB" id="A0A9Q5CJ90"/>
<reference evidence="1" key="1">
    <citation type="submission" date="2020-05" db="EMBL/GenBank/DDBJ databases">
        <title>Genomic insights into acetone-butanol-ethanol (ABE) fermentation by sequencing solventogenic clostridia strains.</title>
        <authorList>
            <person name="Brown S."/>
        </authorList>
    </citation>
    <scope>NUCLEOTIDE SEQUENCE</scope>
    <source>
        <strain evidence="1">DJ126</strain>
    </source>
</reference>
<dbReference type="Gene3D" id="1.20.120.20">
    <property type="entry name" value="Apolipoprotein"/>
    <property type="match status" value="1"/>
</dbReference>
<sequence length="428" mass="47039">MLDGLIGAATGGLLHGAGKLISKVSPFVSKSIGNVLGKISGEAKSILGKISGKADDILGAFSKTSKELFNKVANKVDDVATSIKNSAQDLVDRAANKFNEVTTKIDNKIQDALDYVRKPVDKFLIENEAVLQNLAKNLDDTFSPRMELATSVGPVEQSGTKAQDFVSKMTGKAKENLEKDLSPAERAANKGFSNIGTTKNGGPDFSKSDYIMKNENGEPIIATINMSGSRSKDFTRAFDDVNIPSSEREKILKDYTWHHVDDYDEAAGKCSMQLVKKDAHRATYPHRGSCAQYDSVHGETYNKKYNGKTPKEKAAENGFEINETENGGADFSNTEYLYKTKLGKDATVKIKMSGKRSQDTKAVFDKLGIPKEEQKELLKENRLFYLDDYDPDTGECTIQIVKKNPYNVVNKYAGAKAQYKANTGIQYK</sequence>
<evidence type="ECO:0000313" key="1">
    <source>
        <dbReference type="EMBL" id="NRV09756.1"/>
    </source>
</evidence>